<dbReference type="EMBL" id="BKCJ011045176">
    <property type="protein sequence ID" value="GFC73982.1"/>
    <property type="molecule type" value="Genomic_DNA"/>
</dbReference>
<accession>A0A699QV08</accession>
<keyword evidence="2" id="KW-0548">Nucleotidyltransferase</keyword>
<keyword evidence="2" id="KW-0808">Transferase</keyword>
<dbReference type="PANTHER" id="PTHR33116">
    <property type="entry name" value="REVERSE TRANSCRIPTASE ZINC-BINDING DOMAIN-CONTAINING PROTEIN-RELATED-RELATED"/>
    <property type="match status" value="1"/>
</dbReference>
<dbReference type="InterPro" id="IPR000477">
    <property type="entry name" value="RT_dom"/>
</dbReference>
<protein>
    <submittedName>
        <fullName evidence="2">RNA-directed DNA polymerase, eukaryota, reverse transcriptase zinc-binding domain protein</fullName>
    </submittedName>
</protein>
<gene>
    <name evidence="2" type="ORF">Tci_845952</name>
</gene>
<evidence type="ECO:0000259" key="1">
    <source>
        <dbReference type="PROSITE" id="PS50878"/>
    </source>
</evidence>
<feature type="domain" description="Reverse transcriptase" evidence="1">
    <location>
        <begin position="1"/>
        <end position="80"/>
    </location>
</feature>
<organism evidence="2">
    <name type="scientific">Tanacetum cinerariifolium</name>
    <name type="common">Dalmatian daisy</name>
    <name type="synonym">Chrysanthemum cinerariifolium</name>
    <dbReference type="NCBI Taxonomy" id="118510"/>
    <lineage>
        <taxon>Eukaryota</taxon>
        <taxon>Viridiplantae</taxon>
        <taxon>Streptophyta</taxon>
        <taxon>Embryophyta</taxon>
        <taxon>Tracheophyta</taxon>
        <taxon>Spermatophyta</taxon>
        <taxon>Magnoliopsida</taxon>
        <taxon>eudicotyledons</taxon>
        <taxon>Gunneridae</taxon>
        <taxon>Pentapetalae</taxon>
        <taxon>asterids</taxon>
        <taxon>campanulids</taxon>
        <taxon>Asterales</taxon>
        <taxon>Asteraceae</taxon>
        <taxon>Asteroideae</taxon>
        <taxon>Anthemideae</taxon>
        <taxon>Anthemidinae</taxon>
        <taxon>Tanacetum</taxon>
    </lineage>
</organism>
<evidence type="ECO:0000313" key="2">
    <source>
        <dbReference type="EMBL" id="GFC73982.1"/>
    </source>
</evidence>
<reference evidence="2" key="1">
    <citation type="journal article" date="2019" name="Sci. Rep.">
        <title>Draft genome of Tanacetum cinerariifolium, the natural source of mosquito coil.</title>
        <authorList>
            <person name="Yamashiro T."/>
            <person name="Shiraishi A."/>
            <person name="Satake H."/>
            <person name="Nakayama K."/>
        </authorList>
    </citation>
    <scope>NUCLEOTIDE SEQUENCE</scope>
</reference>
<name>A0A699QV08_TANCI</name>
<proteinExistence type="predicted"/>
<dbReference type="PANTHER" id="PTHR33116:SF84">
    <property type="entry name" value="RNA-DIRECTED DNA POLYMERASE"/>
    <property type="match status" value="1"/>
</dbReference>
<dbReference type="AlphaFoldDB" id="A0A699QV08"/>
<sequence>MKLTHLSFADDLLVLCGDVESVNLIKQALMKFSNSSGLKPNIDKSVVFFGSVKEATKIKIIETMHFKVGNLPVKYLGIPLLAKKLAFLSTMQTYWASVLLIPKTVVKEIGGFGLKQLGDWNEVLLCKLIWKIVRKKEDLWVKWANLVKLKGKSF</sequence>
<comment type="caution">
    <text evidence="2">The sequence shown here is derived from an EMBL/GenBank/DDBJ whole genome shotgun (WGS) entry which is preliminary data.</text>
</comment>
<keyword evidence="2" id="KW-0695">RNA-directed DNA polymerase</keyword>
<dbReference type="PROSITE" id="PS50878">
    <property type="entry name" value="RT_POL"/>
    <property type="match status" value="1"/>
</dbReference>
<dbReference type="GO" id="GO:0003964">
    <property type="term" value="F:RNA-directed DNA polymerase activity"/>
    <property type="evidence" value="ECO:0007669"/>
    <property type="project" value="UniProtKB-KW"/>
</dbReference>